<evidence type="ECO:0000256" key="1">
    <source>
        <dbReference type="ARBA" id="ARBA00022729"/>
    </source>
</evidence>
<dbReference type="EMBL" id="JAOTPL010000012">
    <property type="protein sequence ID" value="MCU7694692.1"/>
    <property type="molecule type" value="Genomic_DNA"/>
</dbReference>
<name>A0AAE3LKC6_9BACT</name>
<dbReference type="PROSITE" id="PS51257">
    <property type="entry name" value="PROKAR_LIPOPROTEIN"/>
    <property type="match status" value="1"/>
</dbReference>
<dbReference type="AlphaFoldDB" id="A0AAE3LKC6"/>
<feature type="chain" id="PRO_5042272749" evidence="2">
    <location>
        <begin position="23"/>
        <end position="472"/>
    </location>
</feature>
<dbReference type="RefSeq" id="WP_263038178.1">
    <property type="nucleotide sequence ID" value="NZ_JAOTPL010000012.1"/>
</dbReference>
<proteinExistence type="predicted"/>
<feature type="domain" description="Glycosyl hydrolase-like 10" evidence="3">
    <location>
        <begin position="49"/>
        <end position="314"/>
    </location>
</feature>
<dbReference type="InterPro" id="IPR003790">
    <property type="entry name" value="GHL10"/>
</dbReference>
<gene>
    <name evidence="4" type="ORF">OD355_09215</name>
</gene>
<comment type="caution">
    <text evidence="4">The sequence shown here is derived from an EMBL/GenBank/DDBJ whole genome shotgun (WGS) entry which is preliminary data.</text>
</comment>
<dbReference type="Gene3D" id="3.20.20.80">
    <property type="entry name" value="Glycosidases"/>
    <property type="match status" value="1"/>
</dbReference>
<feature type="signal peptide" evidence="2">
    <location>
        <begin position="1"/>
        <end position="22"/>
    </location>
</feature>
<protein>
    <submittedName>
        <fullName evidence="4">Family 10 glycosylhydrolase</fullName>
    </submittedName>
</protein>
<evidence type="ECO:0000313" key="5">
    <source>
        <dbReference type="Proteomes" id="UP001209317"/>
    </source>
</evidence>
<dbReference type="PANTHER" id="PTHR43405:SF1">
    <property type="entry name" value="GLYCOSYL HYDROLASE DIGH"/>
    <property type="match status" value="1"/>
</dbReference>
<dbReference type="Proteomes" id="UP001209317">
    <property type="component" value="Unassembled WGS sequence"/>
</dbReference>
<accession>A0AAE3LKC6</accession>
<evidence type="ECO:0000259" key="3">
    <source>
        <dbReference type="Pfam" id="PF02638"/>
    </source>
</evidence>
<organism evidence="4 5">
    <name type="scientific">Haoranjiania flava</name>
    <dbReference type="NCBI Taxonomy" id="1856322"/>
    <lineage>
        <taxon>Bacteria</taxon>
        <taxon>Pseudomonadati</taxon>
        <taxon>Bacteroidota</taxon>
        <taxon>Chitinophagia</taxon>
        <taxon>Chitinophagales</taxon>
        <taxon>Chitinophagaceae</taxon>
        <taxon>Haoranjiania</taxon>
    </lineage>
</organism>
<keyword evidence="5" id="KW-1185">Reference proteome</keyword>
<dbReference type="PANTHER" id="PTHR43405">
    <property type="entry name" value="GLYCOSYL HYDROLASE DIGH"/>
    <property type="match status" value="1"/>
</dbReference>
<dbReference type="InterPro" id="IPR052177">
    <property type="entry name" value="Divisome_Glycosyl_Hydrolase"/>
</dbReference>
<reference evidence="4" key="1">
    <citation type="submission" date="2022-10" db="EMBL/GenBank/DDBJ databases">
        <authorList>
            <person name="Kim H.S."/>
            <person name="Kim J.-S."/>
            <person name="Suh M.K."/>
            <person name="Eom M.K."/>
            <person name="Lee J.-S."/>
        </authorList>
    </citation>
    <scope>NUCLEOTIDE SEQUENCE</scope>
    <source>
        <strain evidence="4">LIP-5</strain>
    </source>
</reference>
<sequence length="472" mass="52977">MKKIIHFTFIVFAGMAVFSACTKSGTDGPVNPPQPPPANADTVIISKKQMRAVWMATVWGLDWPVNQYDMAAQKKLYTDYLDKLKNLNMNAVFVQVKGMGDAFYNSPYEPWSTSITGTRGKDPGYDVMKFMIDEAHTRGIEFHAWLNPFRIATRAGSSTPYPALHASVKPEWVVSHEKWQMYNPGVPEVRQRLADIVKDIVSKYAVDGIHMDDYFYPDPASAGTMVSDQPDFEKYGSGFTDIKAFRRANVDQAIKGVYDVIVSTKPEVVFSISPTSNFDYNLNTLYADIVKWAKEGWMDVVIPQIYQHASFSTRLNDWDRFNNKPHLMVGHAIYFPESTPAQLSTELDLTQKKKSVVGNLFYSAKYLNEKPELAAKFAEIFTRPAVIPFLGRAVAPAPASPQNVRLEGNMLKWSTSGNVRLVVYHTTDLKTESKVLAITTANEFVVSTNGFYTVTTINADNMESKAAKYVVK</sequence>
<evidence type="ECO:0000313" key="4">
    <source>
        <dbReference type="EMBL" id="MCU7694692.1"/>
    </source>
</evidence>
<dbReference type="InterPro" id="IPR017853">
    <property type="entry name" value="GH"/>
</dbReference>
<dbReference type="SUPFAM" id="SSF51445">
    <property type="entry name" value="(Trans)glycosidases"/>
    <property type="match status" value="1"/>
</dbReference>
<keyword evidence="1 2" id="KW-0732">Signal</keyword>
<evidence type="ECO:0000256" key="2">
    <source>
        <dbReference type="SAM" id="SignalP"/>
    </source>
</evidence>
<dbReference type="Pfam" id="PF02638">
    <property type="entry name" value="GHL10"/>
    <property type="match status" value="1"/>
</dbReference>